<sequence length="145" mass="17760">MDLDEIKRGLRAEIKKMENEQYFTFHCNVREMCKDVLAKLEEQANVIAELNLRIYDGDKDFEIANNQIERLLKIVRHQKYKRCIAMAEQCKESLRLMRTYEVTDDYWNLEFGHDAEYFCKRGDFYKKWRKRWLELAEQFKEAKCR</sequence>
<dbReference type="EMBL" id="PGEX01000001">
    <property type="protein sequence ID" value="PJJ42352.1"/>
    <property type="molecule type" value="Genomic_DNA"/>
</dbReference>
<reference evidence="1 2" key="1">
    <citation type="submission" date="2017-11" db="EMBL/GenBank/DDBJ databases">
        <title>Animal gut microbial communities from fecal samples from Wisconsin, USA.</title>
        <authorList>
            <person name="Neumann A."/>
        </authorList>
    </citation>
    <scope>NUCLEOTIDE SEQUENCE [LARGE SCALE GENOMIC DNA]</scope>
    <source>
        <strain evidence="1 2">UWS3</strain>
    </source>
</reference>
<gene>
    <name evidence="1" type="ORF">BGX16_2378</name>
</gene>
<organism evidence="1 2">
    <name type="scientific">Hallerella succinigenes</name>
    <dbReference type="NCBI Taxonomy" id="1896222"/>
    <lineage>
        <taxon>Bacteria</taxon>
        <taxon>Pseudomonadati</taxon>
        <taxon>Fibrobacterota</taxon>
        <taxon>Fibrobacteria</taxon>
        <taxon>Fibrobacterales</taxon>
        <taxon>Fibrobacteraceae</taxon>
        <taxon>Hallerella</taxon>
    </lineage>
</organism>
<dbReference type="Proteomes" id="UP000231134">
    <property type="component" value="Unassembled WGS sequence"/>
</dbReference>
<proteinExistence type="predicted"/>
<name>A0A2M9A9F6_9BACT</name>
<dbReference type="AlphaFoldDB" id="A0A2M9A9F6"/>
<evidence type="ECO:0000313" key="2">
    <source>
        <dbReference type="Proteomes" id="UP000231134"/>
    </source>
</evidence>
<accession>A0A2M9A9F6</accession>
<keyword evidence="2" id="KW-1185">Reference proteome</keyword>
<evidence type="ECO:0000313" key="1">
    <source>
        <dbReference type="EMBL" id="PJJ42352.1"/>
    </source>
</evidence>
<comment type="caution">
    <text evidence="1">The sequence shown here is derived from an EMBL/GenBank/DDBJ whole genome shotgun (WGS) entry which is preliminary data.</text>
</comment>
<protein>
    <submittedName>
        <fullName evidence="1">Uncharacterized protein</fullName>
    </submittedName>
</protein>